<sequence>MDKMVKESKNYIRLFDQQISLYEHYARKNGLQGKSLQLLLWLYYNPNGITQSFLVEKTLSTKQVVNATVKSWLSKGFVTFQISPEDKRKKVIKLTHQGFEFAKSILKPLEQAEGNAQAFLKEQERKTLIKLVDKYTQALVTELEKI</sequence>
<evidence type="ECO:0000313" key="5">
    <source>
        <dbReference type="EMBL" id="EHJ57259.1"/>
    </source>
</evidence>
<dbReference type="Pfam" id="PF12802">
    <property type="entry name" value="MarR_2"/>
    <property type="match status" value="1"/>
</dbReference>
<dbReference type="SUPFAM" id="SSF46785">
    <property type="entry name" value="Winged helix' DNA-binding domain"/>
    <property type="match status" value="1"/>
</dbReference>
<organism evidence="5 6">
    <name type="scientific">Streptococcus urinalis 2285-97</name>
    <dbReference type="NCBI Taxonomy" id="764291"/>
    <lineage>
        <taxon>Bacteria</taxon>
        <taxon>Bacillati</taxon>
        <taxon>Bacillota</taxon>
        <taxon>Bacilli</taxon>
        <taxon>Lactobacillales</taxon>
        <taxon>Streptococcaceae</taxon>
        <taxon>Streptococcus</taxon>
    </lineage>
</organism>
<accession>G5KFS8</accession>
<evidence type="ECO:0000256" key="2">
    <source>
        <dbReference type="ARBA" id="ARBA00023125"/>
    </source>
</evidence>
<dbReference type="GO" id="GO:0003700">
    <property type="term" value="F:DNA-binding transcription factor activity"/>
    <property type="evidence" value="ECO:0007669"/>
    <property type="project" value="InterPro"/>
</dbReference>
<dbReference type="SMART" id="SM00347">
    <property type="entry name" value="HTH_MARR"/>
    <property type="match status" value="1"/>
</dbReference>
<protein>
    <submittedName>
        <fullName evidence="5">Transcriptional regulator, MarR family</fullName>
    </submittedName>
</protein>
<keyword evidence="1" id="KW-0805">Transcription regulation</keyword>
<name>G5KFS8_9STRE</name>
<dbReference type="InterPro" id="IPR000835">
    <property type="entry name" value="HTH_MarR-typ"/>
</dbReference>
<dbReference type="RefSeq" id="WP_006739976.1">
    <property type="nucleotide sequence ID" value="NZ_AEUZ02000001.1"/>
</dbReference>
<evidence type="ECO:0000256" key="1">
    <source>
        <dbReference type="ARBA" id="ARBA00023015"/>
    </source>
</evidence>
<dbReference type="InterPro" id="IPR036390">
    <property type="entry name" value="WH_DNA-bd_sf"/>
</dbReference>
<dbReference type="eggNOG" id="COG1846">
    <property type="taxonomic scope" value="Bacteria"/>
</dbReference>
<dbReference type="Gene3D" id="1.10.10.10">
    <property type="entry name" value="Winged helix-like DNA-binding domain superfamily/Winged helix DNA-binding domain"/>
    <property type="match status" value="1"/>
</dbReference>
<evidence type="ECO:0000259" key="4">
    <source>
        <dbReference type="PROSITE" id="PS50995"/>
    </source>
</evidence>
<dbReference type="Proteomes" id="UP000005388">
    <property type="component" value="Unassembled WGS sequence"/>
</dbReference>
<dbReference type="STRING" id="764291.STRUR_1086"/>
<dbReference type="InterPro" id="IPR036388">
    <property type="entry name" value="WH-like_DNA-bd_sf"/>
</dbReference>
<gene>
    <name evidence="5" type="ORF">STRUR_1086</name>
</gene>
<comment type="caution">
    <text evidence="5">The sequence shown here is derived from an EMBL/GenBank/DDBJ whole genome shotgun (WGS) entry which is preliminary data.</text>
</comment>
<reference evidence="5 6" key="1">
    <citation type="journal article" date="2014" name="Int. J. Syst. Evol. Microbiol.">
        <title>Phylogenomics and the dynamic genome evolution of the genus Streptococcus.</title>
        <authorList>
            <consortium name="The Broad Institute Genome Sequencing Platform"/>
            <person name="Richards V.P."/>
            <person name="Palmer S.R."/>
            <person name="Pavinski Bitar P.D."/>
            <person name="Qin X."/>
            <person name="Weinstock G.M."/>
            <person name="Highlander S.K."/>
            <person name="Town C.D."/>
            <person name="Burne R.A."/>
            <person name="Stanhope M.J."/>
        </authorList>
    </citation>
    <scope>NUCLEOTIDE SEQUENCE [LARGE SCALE GENOMIC DNA]</scope>
    <source>
        <strain evidence="5 6">2285-97</strain>
    </source>
</reference>
<dbReference type="AlphaFoldDB" id="G5KFS8"/>
<dbReference type="EMBL" id="AEUZ02000001">
    <property type="protein sequence ID" value="EHJ57259.1"/>
    <property type="molecule type" value="Genomic_DNA"/>
</dbReference>
<proteinExistence type="predicted"/>
<feature type="domain" description="HTH marR-type" evidence="4">
    <location>
        <begin position="1"/>
        <end position="137"/>
    </location>
</feature>
<evidence type="ECO:0000256" key="3">
    <source>
        <dbReference type="ARBA" id="ARBA00023163"/>
    </source>
</evidence>
<keyword evidence="6" id="KW-1185">Reference proteome</keyword>
<keyword evidence="3" id="KW-0804">Transcription</keyword>
<dbReference type="PANTHER" id="PTHR42756:SF1">
    <property type="entry name" value="TRANSCRIPTIONAL REPRESSOR OF EMRAB OPERON"/>
    <property type="match status" value="1"/>
</dbReference>
<keyword evidence="2" id="KW-0238">DNA-binding</keyword>
<dbReference type="PANTHER" id="PTHR42756">
    <property type="entry name" value="TRANSCRIPTIONAL REGULATOR, MARR"/>
    <property type="match status" value="1"/>
</dbReference>
<evidence type="ECO:0000313" key="6">
    <source>
        <dbReference type="Proteomes" id="UP000005388"/>
    </source>
</evidence>
<dbReference type="GO" id="GO:0003677">
    <property type="term" value="F:DNA binding"/>
    <property type="evidence" value="ECO:0007669"/>
    <property type="project" value="UniProtKB-KW"/>
</dbReference>
<dbReference type="PROSITE" id="PS50995">
    <property type="entry name" value="HTH_MARR_2"/>
    <property type="match status" value="1"/>
</dbReference>